<accession>A0A0A2A4L6</accession>
<dbReference type="eggNOG" id="ENOG5031U0X">
    <property type="taxonomic scope" value="Bacteria"/>
</dbReference>
<sequence length="51" mass="5776">MINKYVIFVYKLFNLKMTPEAERFNGWAAMLGFVAAVGAYVTTGQIIPGWF</sequence>
<comment type="caution">
    <text evidence="2">The sequence shown here is derived from an EMBL/GenBank/DDBJ whole genome shotgun (WGS) entry which is preliminary data.</text>
</comment>
<dbReference type="EMBL" id="JNAL01000007">
    <property type="protein sequence ID" value="KGF96515.1"/>
    <property type="molecule type" value="Genomic_DNA"/>
</dbReference>
<evidence type="ECO:0000313" key="2">
    <source>
        <dbReference type="EMBL" id="KGF96515.1"/>
    </source>
</evidence>
<name>A0A0A2A4L6_PROMR</name>
<gene>
    <name evidence="2" type="ORF">EU95_0400</name>
</gene>
<evidence type="ECO:0000256" key="1">
    <source>
        <dbReference type="SAM" id="Phobius"/>
    </source>
</evidence>
<dbReference type="Proteomes" id="UP000030355">
    <property type="component" value="Unassembled WGS sequence"/>
</dbReference>
<protein>
    <submittedName>
        <fullName evidence="2">Putative high light inducible protein</fullName>
    </submittedName>
</protein>
<dbReference type="STRING" id="93057.EU95_0400"/>
<reference evidence="3" key="1">
    <citation type="journal article" date="2014" name="Sci. Data">
        <title>Genomes of diverse isolates of the marine cyanobacterium Prochlorococcus.</title>
        <authorList>
            <person name="Biller S."/>
            <person name="Berube P."/>
            <person name="Thompson J."/>
            <person name="Kelly L."/>
            <person name="Roggensack S."/>
            <person name="Awad L."/>
            <person name="Roache-Johnson K."/>
            <person name="Ding H."/>
            <person name="Giovannoni S.J."/>
            <person name="Moore L.R."/>
            <person name="Chisholm S.W."/>
        </authorList>
    </citation>
    <scope>NUCLEOTIDE SEQUENCE [LARGE SCALE GENOMIC DNA]</scope>
    <source>
        <strain evidence="3">MIT 9201</strain>
    </source>
</reference>
<feature type="transmembrane region" description="Helical" evidence="1">
    <location>
        <begin position="24"/>
        <end position="47"/>
    </location>
</feature>
<dbReference type="AlphaFoldDB" id="A0A0A2A4L6"/>
<dbReference type="SUPFAM" id="SSF103511">
    <property type="entry name" value="Chlorophyll a-b binding protein"/>
    <property type="match status" value="1"/>
</dbReference>
<organism evidence="2 3">
    <name type="scientific">Prochlorococcus marinus str. MIT 9201</name>
    <dbReference type="NCBI Taxonomy" id="93057"/>
    <lineage>
        <taxon>Bacteria</taxon>
        <taxon>Bacillati</taxon>
        <taxon>Cyanobacteriota</taxon>
        <taxon>Cyanophyceae</taxon>
        <taxon>Synechococcales</taxon>
        <taxon>Prochlorococcaceae</taxon>
        <taxon>Prochlorococcus</taxon>
    </lineage>
</organism>
<evidence type="ECO:0000313" key="3">
    <source>
        <dbReference type="Proteomes" id="UP000030355"/>
    </source>
</evidence>
<keyword evidence="1" id="KW-0472">Membrane</keyword>
<keyword evidence="1" id="KW-1133">Transmembrane helix</keyword>
<proteinExistence type="predicted"/>
<keyword evidence="1" id="KW-0812">Transmembrane</keyword>